<keyword evidence="2" id="KW-1185">Reference proteome</keyword>
<gene>
    <name evidence="1" type="ORF">D5086_018541</name>
</gene>
<dbReference type="Proteomes" id="UP000309997">
    <property type="component" value="Unassembled WGS sequence"/>
</dbReference>
<name>A0ACC4BQL6_POPAL</name>
<accession>A0ACC4BQL6</accession>
<organism evidence="1 2">
    <name type="scientific">Populus alba</name>
    <name type="common">White poplar</name>
    <dbReference type="NCBI Taxonomy" id="43335"/>
    <lineage>
        <taxon>Eukaryota</taxon>
        <taxon>Viridiplantae</taxon>
        <taxon>Streptophyta</taxon>
        <taxon>Embryophyta</taxon>
        <taxon>Tracheophyta</taxon>
        <taxon>Spermatophyta</taxon>
        <taxon>Magnoliopsida</taxon>
        <taxon>eudicotyledons</taxon>
        <taxon>Gunneridae</taxon>
        <taxon>Pentapetalae</taxon>
        <taxon>rosids</taxon>
        <taxon>fabids</taxon>
        <taxon>Malpighiales</taxon>
        <taxon>Salicaceae</taxon>
        <taxon>Saliceae</taxon>
        <taxon>Populus</taxon>
    </lineage>
</organism>
<reference evidence="1 2" key="1">
    <citation type="journal article" date="2024" name="Plant Biotechnol. J.">
        <title>Genome and CRISPR/Cas9 system of a widespread forest tree (Populus alba) in the world.</title>
        <authorList>
            <person name="Liu Y.J."/>
            <person name="Jiang P.F."/>
            <person name="Han X.M."/>
            <person name="Li X.Y."/>
            <person name="Wang H.M."/>
            <person name="Wang Y.J."/>
            <person name="Wang X.X."/>
            <person name="Zeng Q.Y."/>
        </authorList>
    </citation>
    <scope>NUCLEOTIDE SEQUENCE [LARGE SCALE GENOMIC DNA]</scope>
    <source>
        <strain evidence="2">cv. PAL-ZL1</strain>
    </source>
</reference>
<evidence type="ECO:0000313" key="1">
    <source>
        <dbReference type="EMBL" id="KAL3580706.1"/>
    </source>
</evidence>
<sequence>MIMEMATAEFLKTNLSSYGQSYLGFSCCPCCFSLAYRCCVTRLEAILPQIRADQKSVPRHRKTSNRKRQGPLGVDIVAQQRVNSCCLTRKTSSWYYCFIHKRTTITTKEDLSSTLESPEWLIKTTGAL</sequence>
<protein>
    <submittedName>
        <fullName evidence="1">Uncharacterized protein</fullName>
    </submittedName>
</protein>
<evidence type="ECO:0000313" key="2">
    <source>
        <dbReference type="Proteomes" id="UP000309997"/>
    </source>
</evidence>
<comment type="caution">
    <text evidence="1">The sequence shown here is derived from an EMBL/GenBank/DDBJ whole genome shotgun (WGS) entry which is preliminary data.</text>
</comment>
<proteinExistence type="predicted"/>
<dbReference type="EMBL" id="RCHU02000009">
    <property type="protein sequence ID" value="KAL3580706.1"/>
    <property type="molecule type" value="Genomic_DNA"/>
</dbReference>